<dbReference type="AlphaFoldDB" id="A0A516TLS6"/>
<dbReference type="Gene3D" id="3.30.230.10">
    <property type="match status" value="1"/>
</dbReference>
<dbReference type="InterPro" id="IPR020568">
    <property type="entry name" value="Ribosomal_Su5_D2-typ_SF"/>
</dbReference>
<dbReference type="InterPro" id="IPR020539">
    <property type="entry name" value="RNase_P_CS"/>
</dbReference>
<dbReference type="GO" id="GO:0004526">
    <property type="term" value="F:ribonuclease P activity"/>
    <property type="evidence" value="ECO:0007669"/>
    <property type="project" value="UniProtKB-UniRule"/>
</dbReference>
<dbReference type="EMBL" id="CP037899">
    <property type="protein sequence ID" value="QDQ42192.1"/>
    <property type="molecule type" value="Genomic_DNA"/>
</dbReference>
<dbReference type="PANTHER" id="PTHR33992">
    <property type="entry name" value="RIBONUCLEASE P PROTEIN COMPONENT"/>
    <property type="match status" value="1"/>
</dbReference>
<dbReference type="GO" id="GO:0030677">
    <property type="term" value="C:ribonuclease P complex"/>
    <property type="evidence" value="ECO:0007669"/>
    <property type="project" value="TreeGrafter"/>
</dbReference>
<gene>
    <name evidence="7" type="primary">rnpA</name>
    <name evidence="9" type="ORF">kam1_953</name>
</gene>
<keyword evidence="5 7" id="KW-0378">Hydrolase</keyword>
<dbReference type="InterPro" id="IPR014721">
    <property type="entry name" value="Ribsml_uS5_D2-typ_fold_subgr"/>
</dbReference>
<comment type="function">
    <text evidence="1 7">RNaseP catalyzes the removal of the 5'-leader sequence from pre-tRNA to produce the mature 5'-terminus. It can also cleave other RNA substrates such as 4.5S RNA. The protein component plays an auxiliary but essential role in vivo by binding to the 5'-leader sequence and broadening the substrate specificity of the ribozyme.</text>
</comment>
<dbReference type="PROSITE" id="PS00648">
    <property type="entry name" value="RIBONUCLEASE_P"/>
    <property type="match status" value="1"/>
</dbReference>
<evidence type="ECO:0000256" key="1">
    <source>
        <dbReference type="ARBA" id="ARBA00002663"/>
    </source>
</evidence>
<dbReference type="KEGG" id="mkc:kam1_953"/>
<dbReference type="HAMAP" id="MF_00227">
    <property type="entry name" value="RNase_P"/>
    <property type="match status" value="1"/>
</dbReference>
<evidence type="ECO:0000256" key="6">
    <source>
        <dbReference type="ARBA" id="ARBA00022884"/>
    </source>
</evidence>
<keyword evidence="3 7" id="KW-0540">Nuclease</keyword>
<protein>
    <recommendedName>
        <fullName evidence="7 8">Ribonuclease P protein component</fullName>
        <shortName evidence="7">RNase P protein</shortName>
        <shortName evidence="7">RNaseP protein</shortName>
        <ecNumber evidence="7 8">3.1.26.5</ecNumber>
    </recommendedName>
    <alternativeName>
        <fullName evidence="7">Protein C5</fullName>
    </alternativeName>
</protein>
<dbReference type="GO" id="GO:0042781">
    <property type="term" value="F:3'-tRNA processing endoribonuclease activity"/>
    <property type="evidence" value="ECO:0007669"/>
    <property type="project" value="TreeGrafter"/>
</dbReference>
<accession>A0A516TLS6</accession>
<comment type="subunit">
    <text evidence="7">Consists of a catalytic RNA component (M1 or rnpB) and a protein subunit.</text>
</comment>
<comment type="similarity">
    <text evidence="7">Belongs to the RnpA family.</text>
</comment>
<evidence type="ECO:0000313" key="9">
    <source>
        <dbReference type="EMBL" id="QDQ42192.1"/>
    </source>
</evidence>
<dbReference type="GO" id="GO:0001682">
    <property type="term" value="P:tRNA 5'-leader removal"/>
    <property type="evidence" value="ECO:0007669"/>
    <property type="project" value="UniProtKB-UniRule"/>
</dbReference>
<dbReference type="Pfam" id="PF00825">
    <property type="entry name" value="Ribonuclease_P"/>
    <property type="match status" value="1"/>
</dbReference>
<proteinExistence type="inferred from homology"/>
<dbReference type="InterPro" id="IPR000100">
    <property type="entry name" value="RNase_P"/>
</dbReference>
<reference evidence="10" key="1">
    <citation type="submission" date="2019-03" db="EMBL/GenBank/DDBJ databases">
        <title>Complete genome of Methylacidiphilum kamchatkense Kam1.</title>
        <authorList>
            <person name="Kruse T."/>
            <person name="Murarilal Ratnadevi C."/>
            <person name="Erikstad H.-A."/>
            <person name="Birkeland N.-K."/>
        </authorList>
    </citation>
    <scope>NUCLEOTIDE SEQUENCE [LARGE SCALE GENOMIC DNA]</scope>
    <source>
        <strain evidence="10">kam1</strain>
    </source>
</reference>
<name>A0A516TLS6_9BACT</name>
<evidence type="ECO:0000256" key="5">
    <source>
        <dbReference type="ARBA" id="ARBA00022801"/>
    </source>
</evidence>
<evidence type="ECO:0000256" key="2">
    <source>
        <dbReference type="ARBA" id="ARBA00022694"/>
    </source>
</evidence>
<evidence type="ECO:0000313" key="10">
    <source>
        <dbReference type="Proteomes" id="UP000315925"/>
    </source>
</evidence>
<dbReference type="EC" id="3.1.26.5" evidence="7 8"/>
<keyword evidence="6 7" id="KW-0694">RNA-binding</keyword>
<organism evidence="9 10">
    <name type="scientific">Methylacidiphilum kamchatkense Kam1</name>
    <dbReference type="NCBI Taxonomy" id="1202785"/>
    <lineage>
        <taxon>Bacteria</taxon>
        <taxon>Pseudomonadati</taxon>
        <taxon>Verrucomicrobiota</taxon>
        <taxon>Methylacidiphilae</taxon>
        <taxon>Methylacidiphilales</taxon>
        <taxon>Methylacidiphilaceae</taxon>
        <taxon>Methylacidiphilum (ex Ratnadevi et al. 2023)</taxon>
    </lineage>
</organism>
<dbReference type="NCBIfam" id="TIGR00188">
    <property type="entry name" value="rnpA"/>
    <property type="match status" value="1"/>
</dbReference>
<dbReference type="Proteomes" id="UP000315925">
    <property type="component" value="Chromosome"/>
</dbReference>
<evidence type="ECO:0000256" key="7">
    <source>
        <dbReference type="HAMAP-Rule" id="MF_00227"/>
    </source>
</evidence>
<keyword evidence="2 7" id="KW-0819">tRNA processing</keyword>
<dbReference type="GO" id="GO:0000049">
    <property type="term" value="F:tRNA binding"/>
    <property type="evidence" value="ECO:0007669"/>
    <property type="project" value="UniProtKB-UniRule"/>
</dbReference>
<comment type="catalytic activity">
    <reaction evidence="7">
        <text>Endonucleolytic cleavage of RNA, removing 5'-extranucleotides from tRNA precursor.</text>
        <dbReference type="EC" id="3.1.26.5"/>
    </reaction>
</comment>
<dbReference type="SUPFAM" id="SSF54211">
    <property type="entry name" value="Ribosomal protein S5 domain 2-like"/>
    <property type="match status" value="1"/>
</dbReference>
<evidence type="ECO:0000256" key="4">
    <source>
        <dbReference type="ARBA" id="ARBA00022759"/>
    </source>
</evidence>
<sequence>MIFFRALWLLVYLMVYFGCSTDLNNKLPRRLIAKKKDEIARFFSHGKKFSSPFFILFLLPREIDSFPKVFFAVSKKIRGAAKRNLIKRRMREIFRQYAPFKLAPYSFGWIAKERILTANFKEMRKDMIELGEKAIHFFSRI</sequence>
<evidence type="ECO:0000256" key="3">
    <source>
        <dbReference type="ARBA" id="ARBA00022722"/>
    </source>
</evidence>
<evidence type="ECO:0000256" key="8">
    <source>
        <dbReference type="NCBIfam" id="TIGR00188"/>
    </source>
</evidence>
<dbReference type="PANTHER" id="PTHR33992:SF1">
    <property type="entry name" value="RIBONUCLEASE P PROTEIN COMPONENT"/>
    <property type="match status" value="1"/>
</dbReference>
<keyword evidence="4 7" id="KW-0255">Endonuclease</keyword>